<dbReference type="Pfam" id="PF03706">
    <property type="entry name" value="LPG_synthase_TM"/>
    <property type="match status" value="1"/>
</dbReference>
<organism evidence="8">
    <name type="scientific">uncultured Rubrobacteraceae bacterium</name>
    <dbReference type="NCBI Taxonomy" id="349277"/>
    <lineage>
        <taxon>Bacteria</taxon>
        <taxon>Bacillati</taxon>
        <taxon>Actinomycetota</taxon>
        <taxon>Rubrobacteria</taxon>
        <taxon>Rubrobacterales</taxon>
        <taxon>Rubrobacteraceae</taxon>
        <taxon>environmental samples</taxon>
    </lineage>
</organism>
<evidence type="ECO:0000256" key="4">
    <source>
        <dbReference type="ARBA" id="ARBA00022989"/>
    </source>
</evidence>
<dbReference type="InterPro" id="IPR022791">
    <property type="entry name" value="L-PG_synthase/AglD"/>
</dbReference>
<evidence type="ECO:0000313" key="8">
    <source>
        <dbReference type="EMBL" id="CAA9462749.1"/>
    </source>
</evidence>
<evidence type="ECO:0000256" key="3">
    <source>
        <dbReference type="ARBA" id="ARBA00022692"/>
    </source>
</evidence>
<dbReference type="PANTHER" id="PTHR39087">
    <property type="entry name" value="UPF0104 MEMBRANE PROTEIN MJ1595"/>
    <property type="match status" value="1"/>
</dbReference>
<sequence>MGRALLKSVVYLASLGLALHLILPQLPGIERSLVLVADSSRLLLAAALLAIFMSQMCYAELLGRSVGASVGTVAYRRRRLLGLGRWFLLRLTIAEHGAARVLPGGGSSAAAVTYTGLRTRGFKPARVGLAVATISVLVYGTLGIIFLASLLYLTLDHALGRATTTAALVVFVLTLCLIFLGYLAYLWPRAARRFLTGFFYTLGRLFRRNWSRKRTEMRAARIVVNLKMEMRALREQLLGHPLAALKLGALALGYWGFEALCLLIIFVAFGVEVNSVQLLVAYGVATTFGSLPLTPGGLGVFEATMVGTLALLGVGYEAAIPVLGFRLFNFWLPIPLAMILYPTLHIGASKYAHKEEPEKSAEKDATPRKTPKKRF</sequence>
<keyword evidence="3 7" id="KW-0812">Transmembrane</keyword>
<keyword evidence="4 7" id="KW-1133">Transmembrane helix</keyword>
<dbReference type="AlphaFoldDB" id="A0A6J4R4S8"/>
<evidence type="ECO:0000256" key="2">
    <source>
        <dbReference type="ARBA" id="ARBA00022475"/>
    </source>
</evidence>
<feature type="transmembrane region" description="Helical" evidence="7">
    <location>
        <begin position="165"/>
        <end position="187"/>
    </location>
</feature>
<evidence type="ECO:0000256" key="7">
    <source>
        <dbReference type="SAM" id="Phobius"/>
    </source>
</evidence>
<protein>
    <recommendedName>
        <fullName evidence="9">Integral membrane protein</fullName>
    </recommendedName>
</protein>
<dbReference type="GO" id="GO:0005886">
    <property type="term" value="C:plasma membrane"/>
    <property type="evidence" value="ECO:0007669"/>
    <property type="project" value="UniProtKB-SubCell"/>
</dbReference>
<reference evidence="8" key="1">
    <citation type="submission" date="2020-02" db="EMBL/GenBank/DDBJ databases">
        <authorList>
            <person name="Meier V. D."/>
        </authorList>
    </citation>
    <scope>NUCLEOTIDE SEQUENCE</scope>
    <source>
        <strain evidence="8">AVDCRST_MAG28</strain>
    </source>
</reference>
<keyword evidence="5 7" id="KW-0472">Membrane</keyword>
<dbReference type="PANTHER" id="PTHR39087:SF2">
    <property type="entry name" value="UPF0104 MEMBRANE PROTEIN MJ1595"/>
    <property type="match status" value="1"/>
</dbReference>
<dbReference type="NCBIfam" id="TIGR00374">
    <property type="entry name" value="flippase-like domain"/>
    <property type="match status" value="1"/>
</dbReference>
<accession>A0A6J4R4S8</accession>
<keyword evidence="2" id="KW-1003">Cell membrane</keyword>
<evidence type="ECO:0000256" key="6">
    <source>
        <dbReference type="SAM" id="MobiDB-lite"/>
    </source>
</evidence>
<proteinExistence type="predicted"/>
<name>A0A6J4R4S8_9ACTN</name>
<comment type="subcellular location">
    <subcellularLocation>
        <location evidence="1">Cell membrane</location>
        <topology evidence="1">Multi-pass membrane protein</topology>
    </subcellularLocation>
</comment>
<feature type="region of interest" description="Disordered" evidence="6">
    <location>
        <begin position="353"/>
        <end position="375"/>
    </location>
</feature>
<feature type="transmembrane region" description="Helical" evidence="7">
    <location>
        <begin position="328"/>
        <end position="348"/>
    </location>
</feature>
<evidence type="ECO:0000256" key="1">
    <source>
        <dbReference type="ARBA" id="ARBA00004651"/>
    </source>
</evidence>
<feature type="transmembrane region" description="Helical" evidence="7">
    <location>
        <begin position="40"/>
        <end position="59"/>
    </location>
</feature>
<feature type="transmembrane region" description="Helical" evidence="7">
    <location>
        <begin position="297"/>
        <end position="316"/>
    </location>
</feature>
<feature type="compositionally biased region" description="Basic and acidic residues" evidence="6">
    <location>
        <begin position="353"/>
        <end position="367"/>
    </location>
</feature>
<evidence type="ECO:0008006" key="9">
    <source>
        <dbReference type="Google" id="ProtNLM"/>
    </source>
</evidence>
<feature type="transmembrane region" description="Helical" evidence="7">
    <location>
        <begin position="127"/>
        <end position="153"/>
    </location>
</feature>
<dbReference type="EMBL" id="CADCVE010000091">
    <property type="protein sequence ID" value="CAA9462749.1"/>
    <property type="molecule type" value="Genomic_DNA"/>
</dbReference>
<gene>
    <name evidence="8" type="ORF">AVDCRST_MAG28-3580</name>
</gene>
<evidence type="ECO:0000256" key="5">
    <source>
        <dbReference type="ARBA" id="ARBA00023136"/>
    </source>
</evidence>